<name>A0A4Y2L898_ARAVE</name>
<keyword evidence="3" id="KW-1185">Reference proteome</keyword>
<organism evidence="2 3">
    <name type="scientific">Araneus ventricosus</name>
    <name type="common">Orbweaver spider</name>
    <name type="synonym">Epeira ventricosa</name>
    <dbReference type="NCBI Taxonomy" id="182803"/>
    <lineage>
        <taxon>Eukaryota</taxon>
        <taxon>Metazoa</taxon>
        <taxon>Ecdysozoa</taxon>
        <taxon>Arthropoda</taxon>
        <taxon>Chelicerata</taxon>
        <taxon>Arachnida</taxon>
        <taxon>Araneae</taxon>
        <taxon>Araneomorphae</taxon>
        <taxon>Entelegynae</taxon>
        <taxon>Araneoidea</taxon>
        <taxon>Araneidae</taxon>
        <taxon>Araneus</taxon>
    </lineage>
</organism>
<evidence type="ECO:0000313" key="3">
    <source>
        <dbReference type="Proteomes" id="UP000499080"/>
    </source>
</evidence>
<feature type="chain" id="PRO_5021314188" description="IGFBP N-terminal domain-containing protein" evidence="1">
    <location>
        <begin position="22"/>
        <end position="101"/>
    </location>
</feature>
<sequence>MSIKISIVVLFLLVAFKIVDMESIDCQNAVCDYMSCRMTEKLCKFPGAKRIKNAAFCGCCDKCVIVKKKGQQCLAVSGIFEMTDIECEAGTICSVVTFRCE</sequence>
<gene>
    <name evidence="2" type="ORF">AVEN_238472_1</name>
</gene>
<comment type="caution">
    <text evidence="2">The sequence shown here is derived from an EMBL/GenBank/DDBJ whole genome shotgun (WGS) entry which is preliminary data.</text>
</comment>
<evidence type="ECO:0000313" key="2">
    <source>
        <dbReference type="EMBL" id="GBN10629.1"/>
    </source>
</evidence>
<dbReference type="EMBL" id="BGPR01005486">
    <property type="protein sequence ID" value="GBN10629.1"/>
    <property type="molecule type" value="Genomic_DNA"/>
</dbReference>
<keyword evidence="1" id="KW-0732">Signal</keyword>
<dbReference type="OrthoDB" id="6434591at2759"/>
<protein>
    <recommendedName>
        <fullName evidence="4">IGFBP N-terminal domain-containing protein</fullName>
    </recommendedName>
</protein>
<dbReference type="Proteomes" id="UP000499080">
    <property type="component" value="Unassembled WGS sequence"/>
</dbReference>
<proteinExistence type="predicted"/>
<feature type="signal peptide" evidence="1">
    <location>
        <begin position="1"/>
        <end position="21"/>
    </location>
</feature>
<evidence type="ECO:0008006" key="4">
    <source>
        <dbReference type="Google" id="ProtNLM"/>
    </source>
</evidence>
<reference evidence="2 3" key="1">
    <citation type="journal article" date="2019" name="Sci. Rep.">
        <title>Orb-weaving spider Araneus ventricosus genome elucidates the spidroin gene catalogue.</title>
        <authorList>
            <person name="Kono N."/>
            <person name="Nakamura H."/>
            <person name="Ohtoshi R."/>
            <person name="Moran D.A.P."/>
            <person name="Shinohara A."/>
            <person name="Yoshida Y."/>
            <person name="Fujiwara M."/>
            <person name="Mori M."/>
            <person name="Tomita M."/>
            <person name="Arakawa K."/>
        </authorList>
    </citation>
    <scope>NUCLEOTIDE SEQUENCE [LARGE SCALE GENOMIC DNA]</scope>
</reference>
<evidence type="ECO:0000256" key="1">
    <source>
        <dbReference type="SAM" id="SignalP"/>
    </source>
</evidence>
<accession>A0A4Y2L898</accession>
<dbReference type="AlphaFoldDB" id="A0A4Y2L898"/>